<evidence type="ECO:0000256" key="6">
    <source>
        <dbReference type="ARBA" id="ARBA00022729"/>
    </source>
</evidence>
<keyword evidence="7" id="KW-0406">Ion transport</keyword>
<dbReference type="PRINTS" id="PR00184">
    <property type="entry name" value="NEISSPPORIN"/>
</dbReference>
<evidence type="ECO:0000256" key="10">
    <source>
        <dbReference type="ARBA" id="ARBA00023237"/>
    </source>
</evidence>
<dbReference type="InterPro" id="IPR033900">
    <property type="entry name" value="Gram_neg_porin_domain"/>
</dbReference>
<evidence type="ECO:0000256" key="8">
    <source>
        <dbReference type="ARBA" id="ARBA00023114"/>
    </source>
</evidence>
<feature type="domain" description="Porin" evidence="12">
    <location>
        <begin position="13"/>
        <end position="360"/>
    </location>
</feature>
<dbReference type="PANTHER" id="PTHR34501">
    <property type="entry name" value="PROTEIN YDDL-RELATED"/>
    <property type="match status" value="1"/>
</dbReference>
<evidence type="ECO:0000256" key="2">
    <source>
        <dbReference type="ARBA" id="ARBA00011233"/>
    </source>
</evidence>
<evidence type="ECO:0000256" key="7">
    <source>
        <dbReference type="ARBA" id="ARBA00023065"/>
    </source>
</evidence>
<protein>
    <submittedName>
        <fullName evidence="13">Porin</fullName>
    </submittedName>
</protein>
<comment type="caution">
    <text evidence="13">The sequence shown here is derived from an EMBL/GenBank/DDBJ whole genome shotgun (WGS) entry which is preliminary data.</text>
</comment>
<dbReference type="InterPro" id="IPR050298">
    <property type="entry name" value="Gram-neg_bact_OMP"/>
</dbReference>
<evidence type="ECO:0000256" key="9">
    <source>
        <dbReference type="ARBA" id="ARBA00023136"/>
    </source>
</evidence>
<dbReference type="RefSeq" id="WP_230513033.1">
    <property type="nucleotide sequence ID" value="NZ_JAJITD010000020.1"/>
</dbReference>
<reference evidence="13 14" key="1">
    <citation type="submission" date="2021-11" db="EMBL/GenBank/DDBJ databases">
        <authorList>
            <person name="Oh E.-T."/>
            <person name="Kim S.-B."/>
        </authorList>
    </citation>
    <scope>NUCLEOTIDE SEQUENCE [LARGE SCALE GENOMIC DNA]</scope>
    <source>
        <strain evidence="13 14">MMS20-SJTR3</strain>
    </source>
</reference>
<comment type="subcellular location">
    <subcellularLocation>
        <location evidence="1">Cell outer membrane</location>
        <topology evidence="1">Multi-pass membrane protein</topology>
    </subcellularLocation>
</comment>
<gene>
    <name evidence="13" type="ORF">LJ656_29570</name>
</gene>
<dbReference type="SUPFAM" id="SSF56935">
    <property type="entry name" value="Porins"/>
    <property type="match status" value="1"/>
</dbReference>
<evidence type="ECO:0000313" key="14">
    <source>
        <dbReference type="Proteomes" id="UP001431019"/>
    </source>
</evidence>
<evidence type="ECO:0000256" key="11">
    <source>
        <dbReference type="SAM" id="SignalP"/>
    </source>
</evidence>
<keyword evidence="10" id="KW-0998">Cell outer membrane</keyword>
<keyword evidence="8" id="KW-0626">Porin</keyword>
<name>A0ABS8K3M1_9BURK</name>
<feature type="signal peptide" evidence="11">
    <location>
        <begin position="1"/>
        <end position="21"/>
    </location>
</feature>
<keyword evidence="5" id="KW-0812">Transmembrane</keyword>
<keyword evidence="6 11" id="KW-0732">Signal</keyword>
<dbReference type="Proteomes" id="UP001431019">
    <property type="component" value="Unassembled WGS sequence"/>
</dbReference>
<feature type="chain" id="PRO_5045994328" evidence="11">
    <location>
        <begin position="22"/>
        <end position="394"/>
    </location>
</feature>
<evidence type="ECO:0000256" key="3">
    <source>
        <dbReference type="ARBA" id="ARBA00022448"/>
    </source>
</evidence>
<dbReference type="PANTHER" id="PTHR34501:SF9">
    <property type="entry name" value="MAJOR OUTER MEMBRANE PROTEIN P.IA"/>
    <property type="match status" value="1"/>
</dbReference>
<comment type="subunit">
    <text evidence="2">Homotrimer.</text>
</comment>
<evidence type="ECO:0000256" key="5">
    <source>
        <dbReference type="ARBA" id="ARBA00022692"/>
    </source>
</evidence>
<dbReference type="Gene3D" id="2.40.160.10">
    <property type="entry name" value="Porin"/>
    <property type="match status" value="1"/>
</dbReference>
<evidence type="ECO:0000259" key="12">
    <source>
        <dbReference type="Pfam" id="PF13609"/>
    </source>
</evidence>
<dbReference type="EMBL" id="JAJITD010000020">
    <property type="protein sequence ID" value="MCC8396746.1"/>
    <property type="molecule type" value="Genomic_DNA"/>
</dbReference>
<dbReference type="CDD" id="cd00342">
    <property type="entry name" value="gram_neg_porins"/>
    <property type="match status" value="1"/>
</dbReference>
<keyword evidence="14" id="KW-1185">Reference proteome</keyword>
<evidence type="ECO:0000313" key="13">
    <source>
        <dbReference type="EMBL" id="MCC8396746.1"/>
    </source>
</evidence>
<proteinExistence type="predicted"/>
<organism evidence="13 14">
    <name type="scientific">Paraburkholderia sejongensis</name>
    <dbReference type="NCBI Taxonomy" id="2886946"/>
    <lineage>
        <taxon>Bacteria</taxon>
        <taxon>Pseudomonadati</taxon>
        <taxon>Pseudomonadota</taxon>
        <taxon>Betaproteobacteria</taxon>
        <taxon>Burkholderiales</taxon>
        <taxon>Burkholderiaceae</taxon>
        <taxon>Paraburkholderia</taxon>
    </lineage>
</organism>
<keyword evidence="3" id="KW-0813">Transport</keyword>
<accession>A0ABS8K3M1</accession>
<evidence type="ECO:0000256" key="1">
    <source>
        <dbReference type="ARBA" id="ARBA00004571"/>
    </source>
</evidence>
<evidence type="ECO:0000256" key="4">
    <source>
        <dbReference type="ARBA" id="ARBA00022452"/>
    </source>
</evidence>
<dbReference type="Pfam" id="PF13609">
    <property type="entry name" value="Porin_4"/>
    <property type="match status" value="1"/>
</dbReference>
<keyword evidence="4" id="KW-1134">Transmembrane beta strand</keyword>
<dbReference type="InterPro" id="IPR023614">
    <property type="entry name" value="Porin_dom_sf"/>
</dbReference>
<sequence length="394" mass="41660">MWKTLAVAGLLWAAATQCVHAQSSIALYGIVDTGIAYTNTAASSISAAGASRVSAVTGFGAGDRFGLTGIEDLGGGTRAVFTLENGFSGLTGAALQGGRMFGRQAFVGLDSERFGRVTLGRQYDISYDYLSPFLAWQTFGSIYGAHIGDVDNTFDTFRLDNTVKYQVSPIEGLRAGAIYAFSNQAGGAPDMGFANNRAYSLGLSWKSNGWQAALTWLHLDNPSSSTSGSNPGGAVGGEYTNATSIFYNTGFVTRQNVYGAAISYATQHAVFNFVFTDTLLDYAGAGSLGVRNYEINTRYYVTPALMLGAGYIFTDGSGFVGTGAKAFARGDHPQWHQLDLGAMYLLSKRTDLHVSVLYQRAAADADTVALNVLGPGGEGRTVQVGVVAGLRHRF</sequence>
<dbReference type="InterPro" id="IPR002299">
    <property type="entry name" value="Porin_Neis"/>
</dbReference>
<keyword evidence="9" id="KW-0472">Membrane</keyword>